<dbReference type="PANTHER" id="PTHR30151">
    <property type="entry name" value="ALKANE SULFONATE ABC TRANSPORTER-RELATED, MEMBRANE SUBUNIT"/>
    <property type="match status" value="1"/>
</dbReference>
<dbReference type="SUPFAM" id="SSF161098">
    <property type="entry name" value="MetI-like"/>
    <property type="match status" value="1"/>
</dbReference>
<dbReference type="PANTHER" id="PTHR30151:SF0">
    <property type="entry name" value="ABC TRANSPORTER PERMEASE PROTEIN MJ0413-RELATED"/>
    <property type="match status" value="1"/>
</dbReference>
<feature type="transmembrane region" description="Helical" evidence="7">
    <location>
        <begin position="27"/>
        <end position="48"/>
    </location>
</feature>
<accession>A0AAE4GF72</accession>
<sequence length="272" mass="29284">MTQLTQTASPTAQESAMPSSLGRRMKAARPFLISVVAIVGGLVLWQLVSMTTSPLFLPSVSMTWAAALELISDGTLQQSVLASSGRILAGWGAGVAIGVPLGIFMGRFDLVRQLLDPYIEFFRFIPPIAFVTLAVIWLGPGELSKIALIFYTTVFIVTLNTIAGVQAVNPLRLRAAASLGAGQWKILTTVILPSTVPFMVTGARIAMGNSFLTVVSAEIVSAREGLGALIWTARNFSRTEWVFVGIIALGLLGYLFDRVLRIATRKLLARYL</sequence>
<dbReference type="Pfam" id="PF00528">
    <property type="entry name" value="BPD_transp_1"/>
    <property type="match status" value="1"/>
</dbReference>
<evidence type="ECO:0000256" key="2">
    <source>
        <dbReference type="ARBA" id="ARBA00022448"/>
    </source>
</evidence>
<evidence type="ECO:0000256" key="4">
    <source>
        <dbReference type="ARBA" id="ARBA00022692"/>
    </source>
</evidence>
<evidence type="ECO:0000313" key="10">
    <source>
        <dbReference type="EMBL" id="MDT0339819.1"/>
    </source>
</evidence>
<proteinExistence type="inferred from homology"/>
<organism evidence="10">
    <name type="scientific">Herbaspirillum huttiense subsp. nephrolepidis</name>
    <dbReference type="NCBI Taxonomy" id="3075126"/>
    <lineage>
        <taxon>Bacteria</taxon>
        <taxon>Pseudomonadati</taxon>
        <taxon>Pseudomonadota</taxon>
        <taxon>Betaproteobacteria</taxon>
        <taxon>Burkholderiales</taxon>
        <taxon>Oxalobacteraceae</taxon>
        <taxon>Herbaspirillum</taxon>
    </lineage>
</organism>
<evidence type="ECO:0000256" key="1">
    <source>
        <dbReference type="ARBA" id="ARBA00004651"/>
    </source>
</evidence>
<comment type="similarity">
    <text evidence="7">Belongs to the binding-protein-dependent transport system permease family.</text>
</comment>
<name>A0AAE4GF72_9BURK</name>
<dbReference type="InterPro" id="IPR035906">
    <property type="entry name" value="MetI-like_sf"/>
</dbReference>
<feature type="domain" description="ABC transmembrane type-1" evidence="9">
    <location>
        <begin position="80"/>
        <end position="264"/>
    </location>
</feature>
<feature type="transmembrane region" description="Helical" evidence="7">
    <location>
        <begin position="121"/>
        <end position="140"/>
    </location>
</feature>
<gene>
    <name evidence="10" type="ORF">RJN63_23520</name>
</gene>
<evidence type="ECO:0000256" key="3">
    <source>
        <dbReference type="ARBA" id="ARBA00022475"/>
    </source>
</evidence>
<dbReference type="GeneID" id="90163858"/>
<feature type="compositionally biased region" description="Polar residues" evidence="8">
    <location>
        <begin position="1"/>
        <end position="18"/>
    </location>
</feature>
<dbReference type="InterPro" id="IPR000515">
    <property type="entry name" value="MetI-like"/>
</dbReference>
<evidence type="ECO:0000256" key="7">
    <source>
        <dbReference type="RuleBase" id="RU363032"/>
    </source>
</evidence>
<evidence type="ECO:0000256" key="5">
    <source>
        <dbReference type="ARBA" id="ARBA00022989"/>
    </source>
</evidence>
<comment type="caution">
    <text evidence="10">The sequence shown here is derived from an EMBL/GenBank/DDBJ whole genome shotgun (WGS) entry which is preliminary data.</text>
</comment>
<comment type="subcellular location">
    <subcellularLocation>
        <location evidence="1 7">Cell membrane</location>
        <topology evidence="1 7">Multi-pass membrane protein</topology>
    </subcellularLocation>
</comment>
<dbReference type="GO" id="GO:0005886">
    <property type="term" value="C:plasma membrane"/>
    <property type="evidence" value="ECO:0007669"/>
    <property type="project" value="UniProtKB-SubCell"/>
</dbReference>
<dbReference type="RefSeq" id="WP_034331325.1">
    <property type="nucleotide sequence ID" value="NZ_JAVLSM010000003.1"/>
</dbReference>
<evidence type="ECO:0000256" key="6">
    <source>
        <dbReference type="ARBA" id="ARBA00023136"/>
    </source>
</evidence>
<keyword evidence="4 7" id="KW-0812">Transmembrane</keyword>
<feature type="transmembrane region" description="Helical" evidence="7">
    <location>
        <begin position="241"/>
        <end position="260"/>
    </location>
</feature>
<evidence type="ECO:0000256" key="8">
    <source>
        <dbReference type="SAM" id="MobiDB-lite"/>
    </source>
</evidence>
<protein>
    <submittedName>
        <fullName evidence="10">ABC transporter permease</fullName>
    </submittedName>
</protein>
<dbReference type="AlphaFoldDB" id="A0AAE4GF72"/>
<dbReference type="PROSITE" id="PS50928">
    <property type="entry name" value="ABC_TM1"/>
    <property type="match status" value="1"/>
</dbReference>
<feature type="transmembrane region" description="Helical" evidence="7">
    <location>
        <begin position="146"/>
        <end position="165"/>
    </location>
</feature>
<feature type="region of interest" description="Disordered" evidence="8">
    <location>
        <begin position="1"/>
        <end position="20"/>
    </location>
</feature>
<reference evidence="10" key="1">
    <citation type="submission" date="2023-02" db="EMBL/GenBank/DDBJ databases">
        <title>Description of Herbaspirillum huttiense subsp. nephrolepsisexaltata and Herbaspirillum huttiense subsp. lycopersicon.</title>
        <authorList>
            <person name="Poudel M."/>
            <person name="Sharma A."/>
            <person name="Goss E."/>
            <person name="Tapia J.H."/>
            <person name="Harmon C.M."/>
            <person name="Jones J.B."/>
        </authorList>
    </citation>
    <scope>NUCLEOTIDE SEQUENCE</scope>
    <source>
        <strain evidence="10">NC40101</strain>
    </source>
</reference>
<evidence type="ECO:0000259" key="9">
    <source>
        <dbReference type="PROSITE" id="PS50928"/>
    </source>
</evidence>
<dbReference type="EMBL" id="JAVRAA010000015">
    <property type="protein sequence ID" value="MDT0339819.1"/>
    <property type="molecule type" value="Genomic_DNA"/>
</dbReference>
<feature type="transmembrane region" description="Helical" evidence="7">
    <location>
        <begin position="88"/>
        <end position="109"/>
    </location>
</feature>
<keyword evidence="3" id="KW-1003">Cell membrane</keyword>
<keyword evidence="5 7" id="KW-1133">Transmembrane helix</keyword>
<dbReference type="Gene3D" id="1.10.3720.10">
    <property type="entry name" value="MetI-like"/>
    <property type="match status" value="1"/>
</dbReference>
<dbReference type="GO" id="GO:0042918">
    <property type="term" value="P:alkanesulfonate transmembrane transport"/>
    <property type="evidence" value="ECO:0007669"/>
    <property type="project" value="UniProtKB-ARBA"/>
</dbReference>
<dbReference type="FunFam" id="1.10.3720.10:FF:000003">
    <property type="entry name" value="Aliphatic sulfonate ABC transporter permease"/>
    <property type="match status" value="1"/>
</dbReference>
<feature type="transmembrane region" description="Helical" evidence="7">
    <location>
        <begin position="186"/>
        <end position="207"/>
    </location>
</feature>
<keyword evidence="2 7" id="KW-0813">Transport</keyword>
<dbReference type="CDD" id="cd06261">
    <property type="entry name" value="TM_PBP2"/>
    <property type="match status" value="1"/>
</dbReference>
<keyword evidence="6 7" id="KW-0472">Membrane</keyword>